<comment type="caution">
    <text evidence="7">The sequence shown here is derived from an EMBL/GenBank/DDBJ whole genome shotgun (WGS) entry which is preliminary data.</text>
</comment>
<dbReference type="RefSeq" id="WP_284272469.1">
    <property type="nucleotide sequence ID" value="NZ_BSOW01000029.1"/>
</dbReference>
<evidence type="ECO:0000313" key="7">
    <source>
        <dbReference type="EMBL" id="GLR89942.1"/>
    </source>
</evidence>
<keyword evidence="4" id="KW-0238">DNA-binding</keyword>
<sequence>MRGALVPAALRYVDQVARSGSIQSAAREMNIAASAINRQILLLERDLGVTLFERVTGGMRLTPAGDALVALTRRWRSDERRAKAELKQLQGVNQGHVRLVAMDSHVNGFLPRFVSELNERHPRISLEIQIAGTDEAQAALLSGAADLIAAFNLNPHREIHVLWRRELPFGCVVAPNHPLARRKTTSMQEVAGYPFVLQNKALAIRRYLEARHGWLLSEKTIETNSLQLVKRLAGSGNYVAFTSELDAAPELVSGALVFVPVRDKGADPQTVSVAIDARKPFAKIARIVADGLAAGMDADLQDARRRIS</sequence>
<organism evidence="7 8">
    <name type="scientific">Bradyrhizobium iriomotense</name>
    <dbReference type="NCBI Taxonomy" id="441950"/>
    <lineage>
        <taxon>Bacteria</taxon>
        <taxon>Pseudomonadati</taxon>
        <taxon>Pseudomonadota</taxon>
        <taxon>Alphaproteobacteria</taxon>
        <taxon>Hyphomicrobiales</taxon>
        <taxon>Nitrobacteraceae</taxon>
        <taxon>Bradyrhizobium</taxon>
    </lineage>
</organism>
<dbReference type="Pfam" id="PF03466">
    <property type="entry name" value="LysR_substrate"/>
    <property type="match status" value="1"/>
</dbReference>
<dbReference type="Proteomes" id="UP001156905">
    <property type="component" value="Unassembled WGS sequence"/>
</dbReference>
<reference evidence="8" key="1">
    <citation type="journal article" date="2019" name="Int. J. Syst. Evol. Microbiol.">
        <title>The Global Catalogue of Microorganisms (GCM) 10K type strain sequencing project: providing services to taxonomists for standard genome sequencing and annotation.</title>
        <authorList>
            <consortium name="The Broad Institute Genomics Platform"/>
            <consortium name="The Broad Institute Genome Sequencing Center for Infectious Disease"/>
            <person name="Wu L."/>
            <person name="Ma J."/>
        </authorList>
    </citation>
    <scope>NUCLEOTIDE SEQUENCE [LARGE SCALE GENOMIC DNA]</scope>
    <source>
        <strain evidence="8">NBRC 102520</strain>
    </source>
</reference>
<protein>
    <submittedName>
        <fullName evidence="7">Transcriptional regulator</fullName>
    </submittedName>
</protein>
<evidence type="ECO:0000256" key="5">
    <source>
        <dbReference type="ARBA" id="ARBA00023163"/>
    </source>
</evidence>
<name>A0ABQ6BCS9_9BRAD</name>
<dbReference type="Pfam" id="PF00126">
    <property type="entry name" value="HTH_1"/>
    <property type="match status" value="1"/>
</dbReference>
<evidence type="ECO:0000256" key="1">
    <source>
        <dbReference type="ARBA" id="ARBA00003502"/>
    </source>
</evidence>
<keyword evidence="5" id="KW-0804">Transcription</keyword>
<dbReference type="InterPro" id="IPR050950">
    <property type="entry name" value="HTH-type_LysR_regulators"/>
</dbReference>
<feature type="domain" description="HTH lysR-type" evidence="6">
    <location>
        <begin position="5"/>
        <end position="62"/>
    </location>
</feature>
<dbReference type="InterPro" id="IPR036390">
    <property type="entry name" value="WH_DNA-bd_sf"/>
</dbReference>
<dbReference type="EMBL" id="BSOW01000029">
    <property type="protein sequence ID" value="GLR89942.1"/>
    <property type="molecule type" value="Genomic_DNA"/>
</dbReference>
<proteinExistence type="inferred from homology"/>
<evidence type="ECO:0000313" key="8">
    <source>
        <dbReference type="Proteomes" id="UP001156905"/>
    </source>
</evidence>
<accession>A0ABQ6BCS9</accession>
<comment type="similarity">
    <text evidence="2">Belongs to the LysR transcriptional regulatory family.</text>
</comment>
<dbReference type="InterPro" id="IPR005119">
    <property type="entry name" value="LysR_subst-bd"/>
</dbReference>
<dbReference type="Gene3D" id="1.10.10.10">
    <property type="entry name" value="Winged helix-like DNA-binding domain superfamily/Winged helix DNA-binding domain"/>
    <property type="match status" value="1"/>
</dbReference>
<evidence type="ECO:0000259" key="6">
    <source>
        <dbReference type="PROSITE" id="PS50931"/>
    </source>
</evidence>
<dbReference type="Gene3D" id="3.40.190.10">
    <property type="entry name" value="Periplasmic binding protein-like II"/>
    <property type="match status" value="2"/>
</dbReference>
<dbReference type="PANTHER" id="PTHR30419">
    <property type="entry name" value="HTH-TYPE TRANSCRIPTIONAL REGULATOR YBHD"/>
    <property type="match status" value="1"/>
</dbReference>
<dbReference type="SUPFAM" id="SSF46785">
    <property type="entry name" value="Winged helix' DNA-binding domain"/>
    <property type="match status" value="1"/>
</dbReference>
<evidence type="ECO:0000256" key="4">
    <source>
        <dbReference type="ARBA" id="ARBA00023125"/>
    </source>
</evidence>
<keyword evidence="8" id="KW-1185">Reference proteome</keyword>
<dbReference type="SUPFAM" id="SSF53850">
    <property type="entry name" value="Periplasmic binding protein-like II"/>
    <property type="match status" value="1"/>
</dbReference>
<gene>
    <name evidence="7" type="ORF">GCM10007857_66560</name>
</gene>
<dbReference type="PROSITE" id="PS50931">
    <property type="entry name" value="HTH_LYSR"/>
    <property type="match status" value="1"/>
</dbReference>
<keyword evidence="3" id="KW-0805">Transcription regulation</keyword>
<evidence type="ECO:0000256" key="2">
    <source>
        <dbReference type="ARBA" id="ARBA00009437"/>
    </source>
</evidence>
<comment type="function">
    <text evidence="1">NodD regulates the expression of the nodABCFE genes which encode other nodulation proteins. NodD is also a negative regulator of its own expression. Binds flavonoids as inducers.</text>
</comment>
<evidence type="ECO:0000256" key="3">
    <source>
        <dbReference type="ARBA" id="ARBA00023015"/>
    </source>
</evidence>
<dbReference type="InterPro" id="IPR000847">
    <property type="entry name" value="LysR_HTH_N"/>
</dbReference>
<dbReference type="InterPro" id="IPR036388">
    <property type="entry name" value="WH-like_DNA-bd_sf"/>
</dbReference>